<dbReference type="AlphaFoldDB" id="A0A6L2Q5G9"/>
<gene>
    <name evidence="1" type="ORF">Cfor_05040</name>
</gene>
<comment type="caution">
    <text evidence="1">The sequence shown here is derived from an EMBL/GenBank/DDBJ whole genome shotgun (WGS) entry which is preliminary data.</text>
</comment>
<dbReference type="InterPro" id="IPR036397">
    <property type="entry name" value="RNaseH_sf"/>
</dbReference>
<dbReference type="OrthoDB" id="8192496at2759"/>
<reference evidence="2" key="1">
    <citation type="submission" date="2020-01" db="EMBL/GenBank/DDBJ databases">
        <title>Draft genome sequence of the Termite Coptotermes fromosanus.</title>
        <authorList>
            <person name="Itakura S."/>
            <person name="Yosikawa Y."/>
            <person name="Umezawa K."/>
        </authorList>
    </citation>
    <scope>NUCLEOTIDE SEQUENCE [LARGE SCALE GENOMIC DNA]</scope>
</reference>
<dbReference type="GO" id="GO:0003676">
    <property type="term" value="F:nucleic acid binding"/>
    <property type="evidence" value="ECO:0007669"/>
    <property type="project" value="InterPro"/>
</dbReference>
<dbReference type="Gene3D" id="3.30.420.10">
    <property type="entry name" value="Ribonuclease H-like superfamily/Ribonuclease H"/>
    <property type="match status" value="1"/>
</dbReference>
<dbReference type="PANTHER" id="PTHR47326:SF1">
    <property type="entry name" value="HTH PSQ-TYPE DOMAIN-CONTAINING PROTEIN"/>
    <property type="match status" value="1"/>
</dbReference>
<evidence type="ECO:0000313" key="1">
    <source>
        <dbReference type="EMBL" id="GFG39634.1"/>
    </source>
</evidence>
<dbReference type="EMBL" id="BLKM01000917">
    <property type="protein sequence ID" value="GFG39634.1"/>
    <property type="molecule type" value="Genomic_DNA"/>
</dbReference>
<dbReference type="PANTHER" id="PTHR47326">
    <property type="entry name" value="TRANSPOSABLE ELEMENT TC3 TRANSPOSASE-LIKE PROTEIN"/>
    <property type="match status" value="1"/>
</dbReference>
<protein>
    <submittedName>
        <fullName evidence="1">Uncharacterized protein</fullName>
    </submittedName>
</protein>
<dbReference type="InParanoid" id="A0A6L2Q5G9"/>
<organism evidence="1 2">
    <name type="scientific">Coptotermes formosanus</name>
    <name type="common">Formosan subterranean termite</name>
    <dbReference type="NCBI Taxonomy" id="36987"/>
    <lineage>
        <taxon>Eukaryota</taxon>
        <taxon>Metazoa</taxon>
        <taxon>Ecdysozoa</taxon>
        <taxon>Arthropoda</taxon>
        <taxon>Hexapoda</taxon>
        <taxon>Insecta</taxon>
        <taxon>Pterygota</taxon>
        <taxon>Neoptera</taxon>
        <taxon>Polyneoptera</taxon>
        <taxon>Dictyoptera</taxon>
        <taxon>Blattodea</taxon>
        <taxon>Blattoidea</taxon>
        <taxon>Termitoidae</taxon>
        <taxon>Rhinotermitidae</taxon>
        <taxon>Coptotermes</taxon>
    </lineage>
</organism>
<sequence>MFSVEQREFICDTFSKHASWRECRQEFCKKYPASAVPCKTTIYKTVERFRTTGSVLNKKKVRRRYVLTTEKLDEIGAQIETSPTKSLHLLAVQCGVSKASVQRATELLKLRPYKISAVQQLLPLDWEARRRYCRWLQESVASGLLDPELLFFSDEAWFTLKGNVNSQNNVYWCSENPPVVREVPSHDPKVGVWCAMSAHKVIGPVFFEEAINSYRYVELILLPFFQELTEDEKMYGYFMQDSTTAHAADFSMAVLEEVFGERLITCGLWPLRSPDLNPCDYYLWGTLKDRVYVNNPHSLTELKDNIQREIANVSREELRCVWRNIFRRCEACLEAGGRRFESFL</sequence>
<evidence type="ECO:0000313" key="2">
    <source>
        <dbReference type="Proteomes" id="UP000502823"/>
    </source>
</evidence>
<accession>A0A6L2Q5G9</accession>
<proteinExistence type="predicted"/>
<keyword evidence="2" id="KW-1185">Reference proteome</keyword>
<name>A0A6L2Q5G9_COPFO</name>
<dbReference type="Proteomes" id="UP000502823">
    <property type="component" value="Unassembled WGS sequence"/>
</dbReference>